<comment type="caution">
    <text evidence="2">The sequence shown here is derived from an EMBL/GenBank/DDBJ whole genome shotgun (WGS) entry which is preliminary data.</text>
</comment>
<reference evidence="2" key="1">
    <citation type="journal article" date="2014" name="Int. J. Syst. Evol. Microbiol.">
        <title>Complete genome sequence of Corynebacterium casei LMG S-19264T (=DSM 44701T), isolated from a smear-ripened cheese.</title>
        <authorList>
            <consortium name="US DOE Joint Genome Institute (JGI-PGF)"/>
            <person name="Walter F."/>
            <person name="Albersmeier A."/>
            <person name="Kalinowski J."/>
            <person name="Ruckert C."/>
        </authorList>
    </citation>
    <scope>NUCLEOTIDE SEQUENCE</scope>
    <source>
        <strain evidence="2">CGMCC 1.16134</strain>
    </source>
</reference>
<dbReference type="GO" id="GO:0016787">
    <property type="term" value="F:hydrolase activity"/>
    <property type="evidence" value="ECO:0007669"/>
    <property type="project" value="InterPro"/>
</dbReference>
<dbReference type="PANTHER" id="PTHR36492">
    <property type="match status" value="1"/>
</dbReference>
<dbReference type="Pfam" id="PF00149">
    <property type="entry name" value="Metallophos"/>
    <property type="match status" value="1"/>
</dbReference>
<evidence type="ECO:0000313" key="2">
    <source>
        <dbReference type="EMBL" id="GGG03632.1"/>
    </source>
</evidence>
<evidence type="ECO:0000259" key="1">
    <source>
        <dbReference type="Pfam" id="PF00149"/>
    </source>
</evidence>
<dbReference type="AlphaFoldDB" id="A0A917FUZ0"/>
<accession>A0A917FUZ0</accession>
<dbReference type="InterPro" id="IPR004843">
    <property type="entry name" value="Calcineurin-like_PHP"/>
</dbReference>
<sequence length="270" mass="31811">MRIGIISDLHVDVNELPNEPFIEEVLLEKVKQAALDALIIAGDISNDMNRSLDVLHMLRDNTGIPVLFVPGNHDYWSKTNGITNTWEIYKEYQTFDGCLCERPFRLNDDWVIIGNSGWYDYTMGEANYTFADYEAMHAMDRTWQDSLYVQWGSGNQEIHRFFYECLERELEQYQGKNIIMVTHMLTHPFFKVPLPNKQWEYFNAFLGSTEYLNLCRKYKVRYSIMGHVHYRKQHRDQGTEFICACLGNRSEWRTSDAGTEIENTMRIVEL</sequence>
<organism evidence="2 3">
    <name type="scientific">Paenibacillus albidus</name>
    <dbReference type="NCBI Taxonomy" id="2041023"/>
    <lineage>
        <taxon>Bacteria</taxon>
        <taxon>Bacillati</taxon>
        <taxon>Bacillota</taxon>
        <taxon>Bacilli</taxon>
        <taxon>Bacillales</taxon>
        <taxon>Paenibacillaceae</taxon>
        <taxon>Paenibacillus</taxon>
    </lineage>
</organism>
<dbReference type="InterPro" id="IPR029052">
    <property type="entry name" value="Metallo-depent_PP-like"/>
</dbReference>
<dbReference type="NCBIfam" id="TIGR03729">
    <property type="entry name" value="acc_ester"/>
    <property type="match status" value="1"/>
</dbReference>
<dbReference type="EMBL" id="BMKR01000036">
    <property type="protein sequence ID" value="GGG03632.1"/>
    <property type="molecule type" value="Genomic_DNA"/>
</dbReference>
<dbReference type="InterPro" id="IPR022302">
    <property type="entry name" value="Phosphoesterase_putative"/>
</dbReference>
<name>A0A917FUZ0_9BACL</name>
<proteinExistence type="predicted"/>
<reference evidence="2" key="2">
    <citation type="submission" date="2020-09" db="EMBL/GenBank/DDBJ databases">
        <authorList>
            <person name="Sun Q."/>
            <person name="Zhou Y."/>
        </authorList>
    </citation>
    <scope>NUCLEOTIDE SEQUENCE</scope>
    <source>
        <strain evidence="2">CGMCC 1.16134</strain>
    </source>
</reference>
<feature type="domain" description="Calcineurin-like phosphoesterase" evidence="1">
    <location>
        <begin position="1"/>
        <end position="230"/>
    </location>
</feature>
<evidence type="ECO:0000313" key="3">
    <source>
        <dbReference type="Proteomes" id="UP000637643"/>
    </source>
</evidence>
<dbReference type="Proteomes" id="UP000637643">
    <property type="component" value="Unassembled WGS sequence"/>
</dbReference>
<dbReference type="Gene3D" id="3.60.21.10">
    <property type="match status" value="1"/>
</dbReference>
<gene>
    <name evidence="2" type="ORF">GCM10010912_55430</name>
</gene>
<protein>
    <submittedName>
        <fullName evidence="2">Phosphohydrolase</fullName>
    </submittedName>
</protein>
<dbReference type="InterPro" id="IPR052963">
    <property type="entry name" value="Pantetheine_PDE"/>
</dbReference>
<keyword evidence="3" id="KW-1185">Reference proteome</keyword>
<dbReference type="RefSeq" id="WP_189030652.1">
    <property type="nucleotide sequence ID" value="NZ_BMKR01000036.1"/>
</dbReference>
<dbReference type="SUPFAM" id="SSF56300">
    <property type="entry name" value="Metallo-dependent phosphatases"/>
    <property type="match status" value="1"/>
</dbReference>
<dbReference type="PANTHER" id="PTHR36492:SF2">
    <property type="entry name" value="[ACYL-CARRIER-PROTEIN] PHOSPHODIESTERASE PPTH"/>
    <property type="match status" value="1"/>
</dbReference>